<dbReference type="AlphaFoldDB" id="A0A067SUS4"/>
<proteinExistence type="predicted"/>
<reference evidence="4" key="1">
    <citation type="journal article" date="2014" name="Proc. Natl. Acad. Sci. U.S.A.">
        <title>Extensive sampling of basidiomycete genomes demonstrates inadequacy of the white-rot/brown-rot paradigm for wood decay fungi.</title>
        <authorList>
            <person name="Riley R."/>
            <person name="Salamov A.A."/>
            <person name="Brown D.W."/>
            <person name="Nagy L.G."/>
            <person name="Floudas D."/>
            <person name="Held B.W."/>
            <person name="Levasseur A."/>
            <person name="Lombard V."/>
            <person name="Morin E."/>
            <person name="Otillar R."/>
            <person name="Lindquist E.A."/>
            <person name="Sun H."/>
            <person name="LaButti K.M."/>
            <person name="Schmutz J."/>
            <person name="Jabbour D."/>
            <person name="Luo H."/>
            <person name="Baker S.E."/>
            <person name="Pisabarro A.G."/>
            <person name="Walton J.D."/>
            <person name="Blanchette R.A."/>
            <person name="Henrissat B."/>
            <person name="Martin F."/>
            <person name="Cullen D."/>
            <person name="Hibbett D.S."/>
            <person name="Grigoriev I.V."/>
        </authorList>
    </citation>
    <scope>NUCLEOTIDE SEQUENCE [LARGE SCALE GENOMIC DNA]</scope>
    <source>
        <strain evidence="4">CBS 339.88</strain>
    </source>
</reference>
<dbReference type="STRING" id="685588.A0A067SUS4"/>
<keyword evidence="1" id="KW-0677">Repeat</keyword>
<feature type="domain" description="Nephrocystin 3-like N-terminal" evidence="2">
    <location>
        <begin position="57"/>
        <end position="210"/>
    </location>
</feature>
<evidence type="ECO:0000256" key="1">
    <source>
        <dbReference type="ARBA" id="ARBA00022737"/>
    </source>
</evidence>
<protein>
    <recommendedName>
        <fullName evidence="2">Nephrocystin 3-like N-terminal domain-containing protein</fullName>
    </recommendedName>
</protein>
<sequence>MSTQISGSQIVITGGNFQQNNQGSKGPFERLLEAASPAAFHDSDDVHDPPKCHQNTHALIMRLYGPAGSGKSAIGRSIAELCAMEGILVASYFFSRFDSTRNHGRSLIATIAYQVSLCFPDTRNRIAGAIGRDPLIFSRSLNSQISSLIIGPLQERIDAGYFNGPKSARIIIIDGLDECDDRDSQVKILDAISHALKQHHLPFIFLIASRPEPDIRTAFCFGYLSQISTRNPLDHGYRPSEDIRLFLLDKFAEIKESHPFRAQIPPVWPSEDALMMLVDKSSGQFIYASTVVKFVKSTRHRPPQRQETILGLRPAQHEMPFAELDALYMQIFLSVVNPEAALQILAFYLLSEFVFSTTASEMEKILSLEKGQIPVLLCDLTSLIFIREDPETSILGFFHASLADCLLDQSRSKQFWINEPLRHAEFAVLYLKGQSCQYKQEDLLMASIDIQDSDWCRYFRAHCRCAAPTMELQEAITKPLVVRQLFKQKVYDFIPEFFAMISQLVDPFLFVSFGAKQNQSLSRTLEALLNFTTLKFNTLITSPRKFSTACILILA</sequence>
<evidence type="ECO:0000313" key="4">
    <source>
        <dbReference type="Proteomes" id="UP000027222"/>
    </source>
</evidence>
<dbReference type="InterPro" id="IPR027417">
    <property type="entry name" value="P-loop_NTPase"/>
</dbReference>
<organism evidence="3 4">
    <name type="scientific">Galerina marginata (strain CBS 339.88)</name>
    <dbReference type="NCBI Taxonomy" id="685588"/>
    <lineage>
        <taxon>Eukaryota</taxon>
        <taxon>Fungi</taxon>
        <taxon>Dikarya</taxon>
        <taxon>Basidiomycota</taxon>
        <taxon>Agaricomycotina</taxon>
        <taxon>Agaricomycetes</taxon>
        <taxon>Agaricomycetidae</taxon>
        <taxon>Agaricales</taxon>
        <taxon>Agaricineae</taxon>
        <taxon>Strophariaceae</taxon>
        <taxon>Galerina</taxon>
    </lineage>
</organism>
<gene>
    <name evidence="3" type="ORF">GALMADRAFT_141048</name>
</gene>
<dbReference type="InterPro" id="IPR056884">
    <property type="entry name" value="NPHP3-like_N"/>
</dbReference>
<keyword evidence="4" id="KW-1185">Reference proteome</keyword>
<name>A0A067SUS4_GALM3</name>
<dbReference type="PANTHER" id="PTHR10039">
    <property type="entry name" value="AMELOGENIN"/>
    <property type="match status" value="1"/>
</dbReference>
<dbReference type="EMBL" id="KL142382">
    <property type="protein sequence ID" value="KDR74695.1"/>
    <property type="molecule type" value="Genomic_DNA"/>
</dbReference>
<dbReference type="Pfam" id="PF24883">
    <property type="entry name" value="NPHP3_N"/>
    <property type="match status" value="1"/>
</dbReference>
<dbReference type="Gene3D" id="3.40.50.300">
    <property type="entry name" value="P-loop containing nucleotide triphosphate hydrolases"/>
    <property type="match status" value="1"/>
</dbReference>
<evidence type="ECO:0000259" key="2">
    <source>
        <dbReference type="Pfam" id="PF24883"/>
    </source>
</evidence>
<evidence type="ECO:0000313" key="3">
    <source>
        <dbReference type="EMBL" id="KDR74695.1"/>
    </source>
</evidence>
<accession>A0A067SUS4</accession>
<dbReference type="HOGENOM" id="CLU_000288_6_10_1"/>
<dbReference type="PANTHER" id="PTHR10039:SF14">
    <property type="entry name" value="NACHT DOMAIN-CONTAINING PROTEIN"/>
    <property type="match status" value="1"/>
</dbReference>
<dbReference type="Proteomes" id="UP000027222">
    <property type="component" value="Unassembled WGS sequence"/>
</dbReference>
<dbReference type="OrthoDB" id="5967843at2759"/>
<dbReference type="SUPFAM" id="SSF52540">
    <property type="entry name" value="P-loop containing nucleoside triphosphate hydrolases"/>
    <property type="match status" value="1"/>
</dbReference>